<feature type="transmembrane region" description="Helical" evidence="7">
    <location>
        <begin position="303"/>
        <end position="323"/>
    </location>
</feature>
<protein>
    <submittedName>
        <fullName evidence="9">Undecaprenyl-phosphate galactosephosphotransferase</fullName>
    </submittedName>
</protein>
<dbReference type="KEGG" id="schv:BRCON_0835"/>
<dbReference type="Pfam" id="PF13727">
    <property type="entry name" value="CoA_binding_3"/>
    <property type="match status" value="1"/>
</dbReference>
<proteinExistence type="inferred from homology"/>
<dbReference type="InterPro" id="IPR003362">
    <property type="entry name" value="Bact_transf"/>
</dbReference>
<evidence type="ECO:0000259" key="8">
    <source>
        <dbReference type="Pfam" id="PF02397"/>
    </source>
</evidence>
<evidence type="ECO:0000313" key="9">
    <source>
        <dbReference type="EMBL" id="AXA35612.1"/>
    </source>
</evidence>
<dbReference type="EMBL" id="CP030759">
    <property type="protein sequence ID" value="AXA35612.1"/>
    <property type="molecule type" value="Genomic_DNA"/>
</dbReference>
<feature type="transmembrane region" description="Helical" evidence="7">
    <location>
        <begin position="12"/>
        <end position="31"/>
    </location>
</feature>
<evidence type="ECO:0000256" key="6">
    <source>
        <dbReference type="ARBA" id="ARBA00023136"/>
    </source>
</evidence>
<dbReference type="Pfam" id="PF02397">
    <property type="entry name" value="Bac_transf"/>
    <property type="match status" value="1"/>
</dbReference>
<name>A0A2Z4Y4G5_SUMC1</name>
<keyword evidence="6 7" id="KW-0472">Membrane</keyword>
<keyword evidence="3 9" id="KW-0808">Transferase</keyword>
<evidence type="ECO:0000313" key="10">
    <source>
        <dbReference type="Proteomes" id="UP000262583"/>
    </source>
</evidence>
<evidence type="ECO:0000256" key="5">
    <source>
        <dbReference type="ARBA" id="ARBA00022989"/>
    </source>
</evidence>
<keyword evidence="5 7" id="KW-1133">Transmembrane helix</keyword>
<feature type="transmembrane region" description="Helical" evidence="7">
    <location>
        <begin position="51"/>
        <end position="71"/>
    </location>
</feature>
<dbReference type="Proteomes" id="UP000262583">
    <property type="component" value="Chromosome"/>
</dbReference>
<feature type="transmembrane region" description="Helical" evidence="7">
    <location>
        <begin position="130"/>
        <end position="151"/>
    </location>
</feature>
<evidence type="ECO:0000256" key="1">
    <source>
        <dbReference type="ARBA" id="ARBA00004141"/>
    </source>
</evidence>
<dbReference type="PANTHER" id="PTHR30576:SF10">
    <property type="entry name" value="SLL5057 PROTEIN"/>
    <property type="match status" value="1"/>
</dbReference>
<dbReference type="NCBIfam" id="TIGR03025">
    <property type="entry name" value="EPS_sugtrans"/>
    <property type="match status" value="1"/>
</dbReference>
<dbReference type="GO" id="GO:0016020">
    <property type="term" value="C:membrane"/>
    <property type="evidence" value="ECO:0007669"/>
    <property type="project" value="UniProtKB-SubCell"/>
</dbReference>
<feature type="domain" description="Bacterial sugar transferase" evidence="8">
    <location>
        <begin position="297"/>
        <end position="487"/>
    </location>
</feature>
<evidence type="ECO:0000256" key="2">
    <source>
        <dbReference type="ARBA" id="ARBA00006464"/>
    </source>
</evidence>
<evidence type="ECO:0000256" key="4">
    <source>
        <dbReference type="ARBA" id="ARBA00022692"/>
    </source>
</evidence>
<dbReference type="Gene3D" id="3.40.50.720">
    <property type="entry name" value="NAD(P)-binding Rossmann-like Domain"/>
    <property type="match status" value="1"/>
</dbReference>
<dbReference type="PANTHER" id="PTHR30576">
    <property type="entry name" value="COLANIC BIOSYNTHESIS UDP-GLUCOSE LIPID CARRIER TRANSFERASE"/>
    <property type="match status" value="1"/>
</dbReference>
<accession>A0A2Z4Y4G5</accession>
<comment type="subcellular location">
    <subcellularLocation>
        <location evidence="1">Membrane</location>
        <topology evidence="1">Multi-pass membrane protein</topology>
    </subcellularLocation>
</comment>
<dbReference type="InterPro" id="IPR017475">
    <property type="entry name" value="EPS_sugar_tfrase"/>
</dbReference>
<dbReference type="GO" id="GO:0016780">
    <property type="term" value="F:phosphotransferase activity, for other substituted phosphate groups"/>
    <property type="evidence" value="ECO:0007669"/>
    <property type="project" value="TreeGrafter"/>
</dbReference>
<comment type="similarity">
    <text evidence="2">Belongs to the bacterial sugar transferase family.</text>
</comment>
<gene>
    <name evidence="9" type="ORF">BRCON_0835</name>
</gene>
<organism evidence="9 10">
    <name type="scientific">Sumerlaea chitinivorans</name>
    <dbReference type="NCBI Taxonomy" id="2250252"/>
    <lineage>
        <taxon>Bacteria</taxon>
        <taxon>Candidatus Sumerlaeota</taxon>
        <taxon>Candidatus Sumerlaeia</taxon>
        <taxon>Candidatus Sumerlaeales</taxon>
        <taxon>Candidatus Sumerlaeaceae</taxon>
        <taxon>Candidatus Sumerlaea</taxon>
    </lineage>
</organism>
<evidence type="ECO:0000256" key="3">
    <source>
        <dbReference type="ARBA" id="ARBA00022679"/>
    </source>
</evidence>
<dbReference type="AlphaFoldDB" id="A0A2Z4Y4G5"/>
<keyword evidence="4 7" id="KW-0812">Transmembrane</keyword>
<feature type="transmembrane region" description="Helical" evidence="7">
    <location>
        <begin position="91"/>
        <end position="110"/>
    </location>
</feature>
<reference evidence="9 10" key="1">
    <citation type="submission" date="2018-05" db="EMBL/GenBank/DDBJ databases">
        <title>A metagenomic window into the 2 km-deep terrestrial subsurface aquifer revealed taxonomically and functionally diverse microbial community comprising novel uncultured bacterial lineages.</title>
        <authorList>
            <person name="Kadnikov V.V."/>
            <person name="Mardanov A.V."/>
            <person name="Beletsky A.V."/>
            <person name="Banks D."/>
            <person name="Pimenov N.V."/>
            <person name="Frank Y.A."/>
            <person name="Karnachuk O.V."/>
            <person name="Ravin N.V."/>
        </authorList>
    </citation>
    <scope>NUCLEOTIDE SEQUENCE [LARGE SCALE GENOMIC DNA]</scope>
    <source>
        <strain evidence="9">BY</strain>
    </source>
</reference>
<sequence>MIKEQEYIFTRVNMALDGLLGAAAVALAHVLRNEIIAPYLLPDFFRSASRFSDYVWLTWVTPVVLITVLYANRYYASDRLRNPRELRRTAIVSAVETVAVLALLSFFLQGKDRDGLNQRALLGSENVSRGVLLLTAPILTALLLAKSVLVARVLQYLRARGHFCRTLLIVGSGLPLRRFLTLIKNHPVWGFRVEGIIDDVGREAKFVDGVPVVGGLSNLIPFLESHCVDEVVFLPEQLSLNELTPLLEQCEVMGVRTRLSLNFFEPTIAKPVLDFFEGFPVVTYTPTREMNAALLFKYTFDRIAAAILLILFSPIFVITAILIKITSESWKDPIFYGQTRCGLNGKPFTCWKFRSMKVGADKELDRLRDKNVMGGPVFKMRDDPRVTKIGKFIRKTSIDELPQLWNVLRGDMSLVGPRPPIPSEVAKYDRWQRRRLSMKPGITCLWQVSGRNQLPFDVWMKLDLEYIDNWSLWLDFKILLKTVYVVATGYGAM</sequence>
<evidence type="ECO:0000256" key="7">
    <source>
        <dbReference type="SAM" id="Phobius"/>
    </source>
</evidence>